<dbReference type="InterPro" id="IPR009636">
    <property type="entry name" value="SCAF"/>
</dbReference>
<dbReference type="OrthoDB" id="2365850at2"/>
<dbReference type="Proteomes" id="UP000184079">
    <property type="component" value="Unassembled WGS sequence"/>
</dbReference>
<dbReference type="EMBL" id="FQXD01000032">
    <property type="protein sequence ID" value="SHI01898.1"/>
    <property type="molecule type" value="Genomic_DNA"/>
</dbReference>
<gene>
    <name evidence="3" type="ORF">SAMN05421807_13212</name>
</gene>
<sequence length="188" mass="21020">MNREELKELGLSDELIDKVMTSHGKVVNSIKEKAEKADTLESQIEDYKTQLADRDTQLEELGKKAEGNEELTAQIEELKQQNETTKTEYEQKLEQQAFDHKLENTLSGAKVKNTKAVKALLDMDTIKLDGDILKGLDDQLNNLKENEPYLFEAEEKPPSPTIVTPGNPNGGTNTGNDDPFAAKLAKYN</sequence>
<reference evidence="4" key="1">
    <citation type="submission" date="2016-11" db="EMBL/GenBank/DDBJ databases">
        <authorList>
            <person name="Varghese N."/>
            <person name="Submissions S."/>
        </authorList>
    </citation>
    <scope>NUCLEOTIDE SEQUENCE [LARGE SCALE GENOMIC DNA]</scope>
    <source>
        <strain evidence="4">CGMCC 1.6496</strain>
    </source>
</reference>
<organism evidence="3 4">
    <name type="scientific">Virgibacillus chiguensis</name>
    <dbReference type="NCBI Taxonomy" id="411959"/>
    <lineage>
        <taxon>Bacteria</taxon>
        <taxon>Bacillati</taxon>
        <taxon>Bacillota</taxon>
        <taxon>Bacilli</taxon>
        <taxon>Bacillales</taxon>
        <taxon>Bacillaceae</taxon>
        <taxon>Virgibacillus</taxon>
    </lineage>
</organism>
<evidence type="ECO:0000256" key="1">
    <source>
        <dbReference type="SAM" id="Coils"/>
    </source>
</evidence>
<evidence type="ECO:0000313" key="4">
    <source>
        <dbReference type="Proteomes" id="UP000184079"/>
    </source>
</evidence>
<dbReference type="Pfam" id="PF06810">
    <property type="entry name" value="Phage_scaffold"/>
    <property type="match status" value="1"/>
</dbReference>
<evidence type="ECO:0000256" key="2">
    <source>
        <dbReference type="SAM" id="MobiDB-lite"/>
    </source>
</evidence>
<accession>A0A1M5XQT9</accession>
<evidence type="ECO:0000313" key="3">
    <source>
        <dbReference type="EMBL" id="SHI01898.1"/>
    </source>
</evidence>
<dbReference type="RefSeq" id="WP_073013443.1">
    <property type="nucleotide sequence ID" value="NZ_FQXD01000032.1"/>
</dbReference>
<keyword evidence="1" id="KW-0175">Coiled coil</keyword>
<protein>
    <submittedName>
        <fullName evidence="3">Phage minor structural protein GP20</fullName>
    </submittedName>
</protein>
<feature type="region of interest" description="Disordered" evidence="2">
    <location>
        <begin position="151"/>
        <end position="188"/>
    </location>
</feature>
<proteinExistence type="predicted"/>
<dbReference type="AlphaFoldDB" id="A0A1M5XQT9"/>
<keyword evidence="4" id="KW-1185">Reference proteome</keyword>
<feature type="coiled-coil region" evidence="1">
    <location>
        <begin position="30"/>
        <end position="95"/>
    </location>
</feature>
<name>A0A1M5XQT9_9BACI</name>